<dbReference type="Pfam" id="PF08282">
    <property type="entry name" value="Hydrolase_3"/>
    <property type="match status" value="1"/>
</dbReference>
<dbReference type="InterPro" id="IPR023214">
    <property type="entry name" value="HAD_sf"/>
</dbReference>
<protein>
    <submittedName>
        <fullName evidence="1">Phosphatase</fullName>
    </submittedName>
</protein>
<dbReference type="InterPro" id="IPR036412">
    <property type="entry name" value="HAD-like_sf"/>
</dbReference>
<organism evidence="1 2">
    <name type="scientific">Candidatus Magasanikbacteria bacterium CG_4_9_14_3_um_filter_32_9</name>
    <dbReference type="NCBI Taxonomy" id="1974644"/>
    <lineage>
        <taxon>Bacteria</taxon>
        <taxon>Candidatus Magasanikiibacteriota</taxon>
    </lineage>
</organism>
<comment type="caution">
    <text evidence="1">The sequence shown here is derived from an EMBL/GenBank/DDBJ whole genome shotgun (WGS) entry which is preliminary data.</text>
</comment>
<dbReference type="Gene3D" id="3.40.50.1000">
    <property type="entry name" value="HAD superfamily/HAD-like"/>
    <property type="match status" value="1"/>
</dbReference>
<reference evidence="2" key="1">
    <citation type="submission" date="2017-09" db="EMBL/GenBank/DDBJ databases">
        <title>Depth-based differentiation of microbial function through sediment-hosted aquifers and enrichment of novel symbionts in the deep terrestrial subsurface.</title>
        <authorList>
            <person name="Probst A.J."/>
            <person name="Ladd B."/>
            <person name="Jarett J.K."/>
            <person name="Geller-Mcgrath D.E."/>
            <person name="Sieber C.M.K."/>
            <person name="Emerson J.B."/>
            <person name="Anantharaman K."/>
            <person name="Thomas B.C."/>
            <person name="Malmstrom R."/>
            <person name="Stieglmeier M."/>
            <person name="Klingl A."/>
            <person name="Woyke T."/>
            <person name="Ryan C.M."/>
            <person name="Banfield J.F."/>
        </authorList>
    </citation>
    <scope>NUCLEOTIDE SEQUENCE [LARGE SCALE GENOMIC DNA]</scope>
</reference>
<dbReference type="SUPFAM" id="SSF56784">
    <property type="entry name" value="HAD-like"/>
    <property type="match status" value="1"/>
</dbReference>
<name>A0A2M7Z736_9BACT</name>
<dbReference type="Proteomes" id="UP000230843">
    <property type="component" value="Unassembled WGS sequence"/>
</dbReference>
<gene>
    <name evidence="1" type="ORF">CO137_01455</name>
</gene>
<proteinExistence type="predicted"/>
<dbReference type="AlphaFoldDB" id="A0A2M7Z736"/>
<evidence type="ECO:0000313" key="1">
    <source>
        <dbReference type="EMBL" id="PJA89966.1"/>
    </source>
</evidence>
<dbReference type="EMBL" id="PFVJ01000032">
    <property type="protein sequence ID" value="PJA89966.1"/>
    <property type="molecule type" value="Genomic_DNA"/>
</dbReference>
<accession>A0A2M7Z736</accession>
<evidence type="ECO:0000313" key="2">
    <source>
        <dbReference type="Proteomes" id="UP000230843"/>
    </source>
</evidence>
<sequence>MAIEKGVVKKKIKNLILDVDGVLTDGKFHYTAEGKVMKVFGPDDSDGLHLLKDKLNIHMISGDKRGFPITKKRIDDMGFPIDLVSTFERVQWMKSRFNPEETIYIGDGIFDVLVFQSVAYSIAPANAMEITKQKADFVTTVNGGGIL</sequence>